<dbReference type="PANTHER" id="PTHR34139">
    <property type="entry name" value="UPF0331 PROTEIN MJ0127"/>
    <property type="match status" value="1"/>
</dbReference>
<accession>A0ABP8A0Q0</accession>
<evidence type="ECO:0000313" key="7">
    <source>
        <dbReference type="Proteomes" id="UP001501079"/>
    </source>
</evidence>
<protein>
    <recommendedName>
        <fullName evidence="8">DUF86 domain-containing protein</fullName>
    </recommendedName>
</protein>
<dbReference type="InterPro" id="IPR008201">
    <property type="entry name" value="HepT-like"/>
</dbReference>
<dbReference type="EMBL" id="BAABBW010000003">
    <property type="protein sequence ID" value="GAA4175106.1"/>
    <property type="molecule type" value="Genomic_DNA"/>
</dbReference>
<evidence type="ECO:0000256" key="3">
    <source>
        <dbReference type="ARBA" id="ARBA00022722"/>
    </source>
</evidence>
<name>A0ABP8A0Q0_9MICO</name>
<evidence type="ECO:0000256" key="5">
    <source>
        <dbReference type="ARBA" id="ARBA00022801"/>
    </source>
</evidence>
<dbReference type="InterPro" id="IPR051813">
    <property type="entry name" value="HepT_RNase_toxin"/>
</dbReference>
<sequence>MIEHPELPLSSAYQMRNAVAHGYFQVDLDIVWTTIITDLPSLAALVRGLLAGSA</sequence>
<keyword evidence="2" id="KW-1277">Toxin-antitoxin system</keyword>
<gene>
    <name evidence="6" type="ORF">GCM10022287_19980</name>
</gene>
<dbReference type="Pfam" id="PF01934">
    <property type="entry name" value="HepT-like"/>
    <property type="match status" value="1"/>
</dbReference>
<evidence type="ECO:0000256" key="2">
    <source>
        <dbReference type="ARBA" id="ARBA00022649"/>
    </source>
</evidence>
<reference evidence="7" key="1">
    <citation type="journal article" date="2019" name="Int. J. Syst. Evol. Microbiol.">
        <title>The Global Catalogue of Microorganisms (GCM) 10K type strain sequencing project: providing services to taxonomists for standard genome sequencing and annotation.</title>
        <authorList>
            <consortium name="The Broad Institute Genomics Platform"/>
            <consortium name="The Broad Institute Genome Sequencing Center for Infectious Disease"/>
            <person name="Wu L."/>
            <person name="Ma J."/>
        </authorList>
    </citation>
    <scope>NUCLEOTIDE SEQUENCE [LARGE SCALE GENOMIC DNA]</scope>
    <source>
        <strain evidence="7">JCM 17591</strain>
    </source>
</reference>
<dbReference type="Proteomes" id="UP001501079">
    <property type="component" value="Unassembled WGS sequence"/>
</dbReference>
<keyword evidence="4" id="KW-0547">Nucleotide-binding</keyword>
<keyword evidence="1" id="KW-0597">Phosphoprotein</keyword>
<keyword evidence="3" id="KW-0540">Nuclease</keyword>
<keyword evidence="5" id="KW-0378">Hydrolase</keyword>
<evidence type="ECO:0000256" key="4">
    <source>
        <dbReference type="ARBA" id="ARBA00022741"/>
    </source>
</evidence>
<proteinExistence type="predicted"/>
<evidence type="ECO:0000256" key="1">
    <source>
        <dbReference type="ARBA" id="ARBA00022553"/>
    </source>
</evidence>
<evidence type="ECO:0008006" key="8">
    <source>
        <dbReference type="Google" id="ProtNLM"/>
    </source>
</evidence>
<comment type="caution">
    <text evidence="6">The sequence shown here is derived from an EMBL/GenBank/DDBJ whole genome shotgun (WGS) entry which is preliminary data.</text>
</comment>
<keyword evidence="7" id="KW-1185">Reference proteome</keyword>
<dbReference type="PANTHER" id="PTHR34139:SF1">
    <property type="entry name" value="RNASE MJ1380-RELATED"/>
    <property type="match status" value="1"/>
</dbReference>
<organism evidence="6 7">
    <name type="scientific">Gryllotalpicola koreensis</name>
    <dbReference type="NCBI Taxonomy" id="993086"/>
    <lineage>
        <taxon>Bacteria</taxon>
        <taxon>Bacillati</taxon>
        <taxon>Actinomycetota</taxon>
        <taxon>Actinomycetes</taxon>
        <taxon>Micrococcales</taxon>
        <taxon>Microbacteriaceae</taxon>
        <taxon>Gryllotalpicola</taxon>
    </lineage>
</organism>
<evidence type="ECO:0000313" key="6">
    <source>
        <dbReference type="EMBL" id="GAA4175106.1"/>
    </source>
</evidence>